<accession>A0A365P395</accession>
<proteinExistence type="predicted"/>
<dbReference type="EMBL" id="QLST01000004">
    <property type="protein sequence ID" value="RBA29002.1"/>
    <property type="molecule type" value="Genomic_DNA"/>
</dbReference>
<dbReference type="InterPro" id="IPR008969">
    <property type="entry name" value="CarboxyPept-like_regulatory"/>
</dbReference>
<dbReference type="AlphaFoldDB" id="A0A365P395"/>
<evidence type="ECO:0000313" key="1">
    <source>
        <dbReference type="EMBL" id="RBA29002.1"/>
    </source>
</evidence>
<reference evidence="1 2" key="1">
    <citation type="submission" date="2018-06" db="EMBL/GenBank/DDBJ databases">
        <title>Flavobacterium tibetense sp. nov., isolated from a wetland YonghuCo on Tibetan Plateau.</title>
        <authorList>
            <person name="Xing P."/>
            <person name="Phurbu D."/>
            <person name="Lu H."/>
        </authorList>
    </citation>
    <scope>NUCLEOTIDE SEQUENCE [LARGE SCALE GENOMIC DNA]</scope>
    <source>
        <strain evidence="1 2">YH5</strain>
    </source>
</reference>
<comment type="caution">
    <text evidence="1">The sequence shown here is derived from an EMBL/GenBank/DDBJ whole genome shotgun (WGS) entry which is preliminary data.</text>
</comment>
<dbReference type="Proteomes" id="UP000253319">
    <property type="component" value="Unassembled WGS sequence"/>
</dbReference>
<protein>
    <recommendedName>
        <fullName evidence="3">DUF4369 domain-containing protein</fullName>
    </recommendedName>
</protein>
<organism evidence="1 2">
    <name type="scientific">Flavobacterium tibetense</name>
    <dbReference type="NCBI Taxonomy" id="2233533"/>
    <lineage>
        <taxon>Bacteria</taxon>
        <taxon>Pseudomonadati</taxon>
        <taxon>Bacteroidota</taxon>
        <taxon>Flavobacteriia</taxon>
        <taxon>Flavobacteriales</taxon>
        <taxon>Flavobacteriaceae</taxon>
        <taxon>Flavobacterium</taxon>
    </lineage>
</organism>
<dbReference type="OrthoDB" id="9768470at2"/>
<keyword evidence="2" id="KW-1185">Reference proteome</keyword>
<dbReference type="SUPFAM" id="SSF49464">
    <property type="entry name" value="Carboxypeptidase regulatory domain-like"/>
    <property type="match status" value="1"/>
</dbReference>
<dbReference type="RefSeq" id="WP_113988432.1">
    <property type="nucleotide sequence ID" value="NZ_QLST01000004.1"/>
</dbReference>
<evidence type="ECO:0000313" key="2">
    <source>
        <dbReference type="Proteomes" id="UP000253319"/>
    </source>
</evidence>
<name>A0A365P395_9FLAO</name>
<evidence type="ECO:0008006" key="3">
    <source>
        <dbReference type="Google" id="ProtNLM"/>
    </source>
</evidence>
<gene>
    <name evidence="1" type="ORF">DPN68_04365</name>
</gene>
<sequence>MKKILFFLLLISQFGFSQSEERSVNIEVYIMNEPLAGASVYIKGNNSTFITDFNGKAILNFDKIYSDSIFELRFMGSPVKFKLYKNCNLIKIKINSKKIEYFFDDKLLKKKKLKT</sequence>